<gene>
    <name evidence="2" type="ORF">A0O31_00406</name>
</gene>
<dbReference type="Pfam" id="PF11563">
    <property type="entry name" value="Protoglobin"/>
    <property type="match status" value="1"/>
</dbReference>
<dbReference type="Pfam" id="PF02597">
    <property type="entry name" value="ThiS"/>
    <property type="match status" value="1"/>
</dbReference>
<dbReference type="InterPro" id="IPR003749">
    <property type="entry name" value="ThiS/MoaD-like"/>
</dbReference>
<dbReference type="RefSeq" id="WP_071676450.1">
    <property type="nucleotide sequence ID" value="NZ_CP016312.1"/>
</dbReference>
<dbReference type="Gene3D" id="3.10.20.30">
    <property type="match status" value="1"/>
</dbReference>
<dbReference type="Gene3D" id="1.10.490.10">
    <property type="entry name" value="Globins"/>
    <property type="match status" value="1"/>
</dbReference>
<name>A0A1J0LQS5_THEBO</name>
<evidence type="ECO:0000259" key="1">
    <source>
        <dbReference type="Pfam" id="PF11563"/>
    </source>
</evidence>
<dbReference type="SUPFAM" id="SSF46458">
    <property type="entry name" value="Globin-like"/>
    <property type="match status" value="1"/>
</dbReference>
<evidence type="ECO:0000313" key="3">
    <source>
        <dbReference type="Proteomes" id="UP000182993"/>
    </source>
</evidence>
<accession>A0A1J0LQS5</accession>
<dbReference type="STRING" id="56956.A0O31_00406"/>
<dbReference type="KEGG" id="tbc:A0O31_00406"/>
<dbReference type="InterPro" id="IPR012675">
    <property type="entry name" value="Beta-grasp_dom_sf"/>
</dbReference>
<dbReference type="GO" id="GO:0020037">
    <property type="term" value="F:heme binding"/>
    <property type="evidence" value="ECO:0007669"/>
    <property type="project" value="InterPro"/>
</dbReference>
<dbReference type="InterPro" id="IPR016155">
    <property type="entry name" value="Mopterin_synth/thiamin_S_b"/>
</dbReference>
<dbReference type="InterPro" id="IPR044398">
    <property type="entry name" value="Globin-sensor_dom"/>
</dbReference>
<organism evidence="2 3">
    <name type="scientific">Thermus brockianus</name>
    <dbReference type="NCBI Taxonomy" id="56956"/>
    <lineage>
        <taxon>Bacteria</taxon>
        <taxon>Thermotogati</taxon>
        <taxon>Deinococcota</taxon>
        <taxon>Deinococci</taxon>
        <taxon>Thermales</taxon>
        <taxon>Thermaceae</taxon>
        <taxon>Thermus</taxon>
    </lineage>
</organism>
<proteinExistence type="predicted"/>
<dbReference type="EMBL" id="CP016312">
    <property type="protein sequence ID" value="APD08616.1"/>
    <property type="molecule type" value="Genomic_DNA"/>
</dbReference>
<dbReference type="InterPro" id="IPR012292">
    <property type="entry name" value="Globin/Proto"/>
</dbReference>
<protein>
    <submittedName>
        <fullName evidence="2">Molybdopterin converting factor subunit 1 MoaD</fullName>
    </submittedName>
</protein>
<feature type="domain" description="Globin-sensor" evidence="1">
    <location>
        <begin position="22"/>
        <end position="144"/>
    </location>
</feature>
<dbReference type="InterPro" id="IPR009050">
    <property type="entry name" value="Globin-like_sf"/>
</dbReference>
<sequence>MKPVEVGVETLALELPPLPEEVFQDLLAFGGLTEEAKRGMRLDTERLLEGASRFVAEVYEHLSRHPGTARALGWEGRVPEGELYLRRAFFAAWLARTLGVDTSAEFAREVYRAGLWHGGLGPKGAYIPPEYVGLSFAQVGRYVAERVGDVRPWLVYLSAQEEVMRKGFDAALALREGGVSVRFQALGLAYPALPKPLSLRAGSVEEALRKVYTAFPALRDVSLEPLFAEEAVGLWLEPKTLWRLRPRFAVLLNGRDVRYLKGLATLLAEGDTLTLLPPGR</sequence>
<dbReference type="AlphaFoldDB" id="A0A1J0LQS5"/>
<reference evidence="3" key="1">
    <citation type="submission" date="2016-06" db="EMBL/GenBank/DDBJ databases">
        <title>Whole genome sequencing of Thermus brockianus strain GE-1.</title>
        <authorList>
            <person name="Schaefers C."/>
            <person name="Blank S."/>
            <person name="Wiebusch S."/>
            <person name="Elleuche S."/>
            <person name="Antranikian G."/>
        </authorList>
    </citation>
    <scope>NUCLEOTIDE SEQUENCE [LARGE SCALE GENOMIC DNA]</scope>
    <source>
        <strain evidence="3">GE-1</strain>
    </source>
</reference>
<evidence type="ECO:0000313" key="2">
    <source>
        <dbReference type="EMBL" id="APD08616.1"/>
    </source>
</evidence>
<dbReference type="GO" id="GO:0019825">
    <property type="term" value="F:oxygen binding"/>
    <property type="evidence" value="ECO:0007669"/>
    <property type="project" value="InterPro"/>
</dbReference>
<dbReference type="SUPFAM" id="SSF54285">
    <property type="entry name" value="MoaD/ThiS"/>
    <property type="match status" value="1"/>
</dbReference>
<dbReference type="Proteomes" id="UP000182993">
    <property type="component" value="Chromosome"/>
</dbReference>
<dbReference type="OrthoDB" id="30563at2"/>